<dbReference type="AlphaFoldDB" id="A0A5A7QWT3"/>
<gene>
    <name evidence="3" type="ORF">STAS_26025</name>
</gene>
<feature type="region of interest" description="Disordered" evidence="1">
    <location>
        <begin position="108"/>
        <end position="203"/>
    </location>
</feature>
<evidence type="ECO:0000313" key="4">
    <source>
        <dbReference type="Proteomes" id="UP000325081"/>
    </source>
</evidence>
<feature type="region of interest" description="Disordered" evidence="1">
    <location>
        <begin position="215"/>
        <end position="236"/>
    </location>
</feature>
<feature type="compositionally biased region" description="Polar residues" evidence="1">
    <location>
        <begin position="179"/>
        <end position="198"/>
    </location>
</feature>
<organism evidence="3 4">
    <name type="scientific">Striga asiatica</name>
    <name type="common">Asiatic witchweed</name>
    <name type="synonym">Buchnera asiatica</name>
    <dbReference type="NCBI Taxonomy" id="4170"/>
    <lineage>
        <taxon>Eukaryota</taxon>
        <taxon>Viridiplantae</taxon>
        <taxon>Streptophyta</taxon>
        <taxon>Embryophyta</taxon>
        <taxon>Tracheophyta</taxon>
        <taxon>Spermatophyta</taxon>
        <taxon>Magnoliopsida</taxon>
        <taxon>eudicotyledons</taxon>
        <taxon>Gunneridae</taxon>
        <taxon>Pentapetalae</taxon>
        <taxon>asterids</taxon>
        <taxon>lamiids</taxon>
        <taxon>Lamiales</taxon>
        <taxon>Orobanchaceae</taxon>
        <taxon>Buchnereae</taxon>
        <taxon>Striga</taxon>
    </lineage>
</organism>
<keyword evidence="4" id="KW-1185">Reference proteome</keyword>
<evidence type="ECO:0000313" key="3">
    <source>
        <dbReference type="EMBL" id="GER48837.1"/>
    </source>
</evidence>
<protein>
    <submittedName>
        <fullName evidence="3">FH1/FH2 domain-containing protein 1</fullName>
    </submittedName>
</protein>
<feature type="compositionally biased region" description="Basic and acidic residues" evidence="1">
    <location>
        <begin position="139"/>
        <end position="173"/>
    </location>
</feature>
<evidence type="ECO:0000259" key="2">
    <source>
        <dbReference type="Pfam" id="PF26130"/>
    </source>
</evidence>
<accession>A0A5A7QWT3</accession>
<dbReference type="EMBL" id="BKCP01008293">
    <property type="protein sequence ID" value="GER48837.1"/>
    <property type="molecule type" value="Genomic_DNA"/>
</dbReference>
<reference evidence="4" key="1">
    <citation type="journal article" date="2019" name="Curr. Biol.">
        <title>Genome Sequence of Striga asiatica Provides Insight into the Evolution of Plant Parasitism.</title>
        <authorList>
            <person name="Yoshida S."/>
            <person name="Kim S."/>
            <person name="Wafula E.K."/>
            <person name="Tanskanen J."/>
            <person name="Kim Y.M."/>
            <person name="Honaas L."/>
            <person name="Yang Z."/>
            <person name="Spallek T."/>
            <person name="Conn C.E."/>
            <person name="Ichihashi Y."/>
            <person name="Cheong K."/>
            <person name="Cui S."/>
            <person name="Der J.P."/>
            <person name="Gundlach H."/>
            <person name="Jiao Y."/>
            <person name="Hori C."/>
            <person name="Ishida J.K."/>
            <person name="Kasahara H."/>
            <person name="Kiba T."/>
            <person name="Kim M.S."/>
            <person name="Koo N."/>
            <person name="Laohavisit A."/>
            <person name="Lee Y.H."/>
            <person name="Lumba S."/>
            <person name="McCourt P."/>
            <person name="Mortimer J.C."/>
            <person name="Mutuku J.M."/>
            <person name="Nomura T."/>
            <person name="Sasaki-Sekimoto Y."/>
            <person name="Seto Y."/>
            <person name="Wang Y."/>
            <person name="Wakatake T."/>
            <person name="Sakakibara H."/>
            <person name="Demura T."/>
            <person name="Yamaguchi S."/>
            <person name="Yoneyama K."/>
            <person name="Manabe R.I."/>
            <person name="Nelson D.C."/>
            <person name="Schulman A.H."/>
            <person name="Timko M.P."/>
            <person name="dePamphilis C.W."/>
            <person name="Choi D."/>
            <person name="Shirasu K."/>
        </authorList>
    </citation>
    <scope>NUCLEOTIDE SEQUENCE [LARGE SCALE GENOMIC DNA]</scope>
    <source>
        <strain evidence="4">cv. UVA1</strain>
    </source>
</reference>
<comment type="caution">
    <text evidence="3">The sequence shown here is derived from an EMBL/GenBank/DDBJ whole genome shotgun (WGS) entry which is preliminary data.</text>
</comment>
<sequence length="271" mass="30535">MDNRDEFSIYINHGGKFNRTSLGMEYDGFGFKILHDLDVDRFGYLELEDEVQNLGYTSWGPFYYKVPGVEGSDSMRLVHNDDGVMEMIGYVQKGEKTHEDEHIVMIPMGKDSTEGKGFSDSGEDEDYVPVDESSSNDGLSDHELASDDEERIVARRNFKEYKRAAPSEEDKPKGRPKKNTQSSSGVPVVEPNNSSIQRGTKLPVRRNVNHRHSSMVQKERAMMSSHRKIHSIPSKDSTSIGASTIFLLMYPQEIQDQLVQAQVKGGQLPQA</sequence>
<evidence type="ECO:0000256" key="1">
    <source>
        <dbReference type="SAM" id="MobiDB-lite"/>
    </source>
</evidence>
<proteinExistence type="predicted"/>
<dbReference type="OrthoDB" id="1306225at2759"/>
<feature type="domain" description="PB1-like" evidence="2">
    <location>
        <begin position="5"/>
        <end position="98"/>
    </location>
</feature>
<name>A0A5A7QWT3_STRAF</name>
<dbReference type="Pfam" id="PF26130">
    <property type="entry name" value="PB1-like"/>
    <property type="match status" value="1"/>
</dbReference>
<dbReference type="InterPro" id="IPR058594">
    <property type="entry name" value="PB1-like_dom_pln"/>
</dbReference>
<dbReference type="Proteomes" id="UP000325081">
    <property type="component" value="Unassembled WGS sequence"/>
</dbReference>